<evidence type="ECO:0000256" key="2">
    <source>
        <dbReference type="ARBA" id="ARBA00010701"/>
    </source>
</evidence>
<evidence type="ECO:0000313" key="8">
    <source>
        <dbReference type="Proteomes" id="UP000837857"/>
    </source>
</evidence>
<feature type="chain" id="PRO_5046333894" description="Lipase domain-containing protein" evidence="5">
    <location>
        <begin position="19"/>
        <end position="361"/>
    </location>
</feature>
<comment type="subcellular location">
    <subcellularLocation>
        <location evidence="1">Secreted</location>
    </subcellularLocation>
</comment>
<evidence type="ECO:0000256" key="5">
    <source>
        <dbReference type="SAM" id="SignalP"/>
    </source>
</evidence>
<evidence type="ECO:0000256" key="4">
    <source>
        <dbReference type="RuleBase" id="RU004262"/>
    </source>
</evidence>
<keyword evidence="5" id="KW-0732">Signal</keyword>
<dbReference type="EMBL" id="OW152823">
    <property type="protein sequence ID" value="CAH2039369.1"/>
    <property type="molecule type" value="Genomic_DNA"/>
</dbReference>
<dbReference type="PANTHER" id="PTHR11610:SF169">
    <property type="entry name" value="GH15759P-RELATED"/>
    <property type="match status" value="1"/>
</dbReference>
<dbReference type="Pfam" id="PF00151">
    <property type="entry name" value="Lipase"/>
    <property type="match status" value="1"/>
</dbReference>
<evidence type="ECO:0000256" key="1">
    <source>
        <dbReference type="ARBA" id="ARBA00004613"/>
    </source>
</evidence>
<comment type="similarity">
    <text evidence="2 4">Belongs to the AB hydrolase superfamily. Lipase family.</text>
</comment>
<protein>
    <recommendedName>
        <fullName evidence="6">Lipase domain-containing protein</fullName>
    </recommendedName>
</protein>
<organism evidence="7 8">
    <name type="scientific">Iphiclides podalirius</name>
    <name type="common">scarce swallowtail</name>
    <dbReference type="NCBI Taxonomy" id="110791"/>
    <lineage>
        <taxon>Eukaryota</taxon>
        <taxon>Metazoa</taxon>
        <taxon>Ecdysozoa</taxon>
        <taxon>Arthropoda</taxon>
        <taxon>Hexapoda</taxon>
        <taxon>Insecta</taxon>
        <taxon>Pterygota</taxon>
        <taxon>Neoptera</taxon>
        <taxon>Endopterygota</taxon>
        <taxon>Lepidoptera</taxon>
        <taxon>Glossata</taxon>
        <taxon>Ditrysia</taxon>
        <taxon>Papilionoidea</taxon>
        <taxon>Papilionidae</taxon>
        <taxon>Papilioninae</taxon>
        <taxon>Iphiclides</taxon>
    </lineage>
</organism>
<dbReference type="PANTHER" id="PTHR11610">
    <property type="entry name" value="LIPASE"/>
    <property type="match status" value="1"/>
</dbReference>
<name>A0ABN8HPE8_9NEOP</name>
<keyword evidence="3" id="KW-0964">Secreted</keyword>
<evidence type="ECO:0000256" key="3">
    <source>
        <dbReference type="ARBA" id="ARBA00022525"/>
    </source>
</evidence>
<dbReference type="InterPro" id="IPR013818">
    <property type="entry name" value="Lipase"/>
</dbReference>
<proteinExistence type="inferred from homology"/>
<accession>A0ABN8HPE8</accession>
<dbReference type="Proteomes" id="UP000837857">
    <property type="component" value="Chromosome 11"/>
</dbReference>
<keyword evidence="8" id="KW-1185">Reference proteome</keyword>
<reference evidence="7" key="1">
    <citation type="submission" date="2022-03" db="EMBL/GenBank/DDBJ databases">
        <authorList>
            <person name="Martin H S."/>
        </authorList>
    </citation>
    <scope>NUCLEOTIDE SEQUENCE</scope>
</reference>
<feature type="domain" description="Lipase" evidence="6">
    <location>
        <begin position="84"/>
        <end position="332"/>
    </location>
</feature>
<evidence type="ECO:0000313" key="7">
    <source>
        <dbReference type="EMBL" id="CAH2039369.1"/>
    </source>
</evidence>
<evidence type="ECO:0000259" key="6">
    <source>
        <dbReference type="Pfam" id="PF00151"/>
    </source>
</evidence>
<dbReference type="InterPro" id="IPR000734">
    <property type="entry name" value="TAG_lipase"/>
</dbReference>
<dbReference type="InterPro" id="IPR029058">
    <property type="entry name" value="AB_hydrolase_fold"/>
</dbReference>
<dbReference type="SUPFAM" id="SSF53474">
    <property type="entry name" value="alpha/beta-Hydrolases"/>
    <property type="match status" value="1"/>
</dbReference>
<dbReference type="Gene3D" id="3.40.50.1820">
    <property type="entry name" value="alpha/beta hydrolase"/>
    <property type="match status" value="1"/>
</dbReference>
<feature type="non-terminal residue" evidence="7">
    <location>
        <position position="361"/>
    </location>
</feature>
<feature type="signal peptide" evidence="5">
    <location>
        <begin position="1"/>
        <end position="18"/>
    </location>
</feature>
<gene>
    <name evidence="7" type="ORF">IPOD504_LOCUS1628</name>
</gene>
<sequence>MLLVSWVFLVFSASDVTAMYSSRALEGYPSGYLGDCPGSTKEAIITKKSLKHLAIYVQGPGGVIDARHVKYNYYQMRQLARDPDIDFSRKTLLYIGGFLDSPNFPIARTISTVYHDVGYNVLLLDTNTFTTMEYPMAVRFMRPVGRHVAKMLAVLIGEGLDPSKLEVVGLSLGGQTMSFVAKGLQDLTGRNVSRLTGLDPAGPCFRHLGPGQRLDMTDADFVEVVSTNIDGFGMAAPVGHVNFYVNGGEYQPGDLLWMPCNVLCSHIRSFTLWLAAMRHPDSFVAMQCDSVQQARDKLCYDRRPLVTNLLGPKVDRTKRGIFYLATDNDFPYYLGADGLKREREFFAMKTKSINEGAVIKM</sequence>